<gene>
    <name evidence="1" type="ORF">PM02_15730</name>
</gene>
<accession>A0A061SS78</accession>
<dbReference type="EMBL" id="JEMU01000015">
    <property type="protein sequence ID" value="KAJ02095.1"/>
    <property type="molecule type" value="Genomic_DNA"/>
</dbReference>
<evidence type="ECO:0000313" key="1">
    <source>
        <dbReference type="EMBL" id="KAJ02095.1"/>
    </source>
</evidence>
<dbReference type="RefSeq" id="WP_037910231.1">
    <property type="nucleotide sequence ID" value="NZ_JAFBPZ010000008.1"/>
</dbReference>
<reference evidence="1 2" key="1">
    <citation type="journal article" date="2014" name="Genome Announc.">
        <title>Draft Genome Sequences of Two Isolates of the Roseobacter Group, Sulfitobacter sp. Strains 3SOLIMAR09 and 1FIGIMAR09, from Harbors of Mallorca Island (Mediterranean Sea).</title>
        <authorList>
            <person name="Mas-Llado M."/>
            <person name="Pina-Villalonga J.M."/>
            <person name="Brunet-Galmes I."/>
            <person name="Nogales B."/>
            <person name="Bosch R."/>
        </authorList>
    </citation>
    <scope>NUCLEOTIDE SEQUENCE [LARGE SCALE GENOMIC DNA]</scope>
    <source>
        <strain evidence="1 2">1FIGIMAR09</strain>
    </source>
</reference>
<sequence>MSTDSISDLETAMYEALDPGKPQIKVAMLVARTFGDRELAADDTINIALERLASRADIQSFGLINRWRHSEIKRLADATGS</sequence>
<proteinExistence type="predicted"/>
<keyword evidence="2" id="KW-1185">Reference proteome</keyword>
<organism evidence="1 2">
    <name type="scientific">Sulfitobacter mediterraneus</name>
    <dbReference type="NCBI Taxonomy" id="83219"/>
    <lineage>
        <taxon>Bacteria</taxon>
        <taxon>Pseudomonadati</taxon>
        <taxon>Pseudomonadota</taxon>
        <taxon>Alphaproteobacteria</taxon>
        <taxon>Rhodobacterales</taxon>
        <taxon>Roseobacteraceae</taxon>
        <taxon>Sulfitobacter</taxon>
    </lineage>
</organism>
<comment type="caution">
    <text evidence="1">The sequence shown here is derived from an EMBL/GenBank/DDBJ whole genome shotgun (WGS) entry which is preliminary data.</text>
</comment>
<protein>
    <submittedName>
        <fullName evidence="1">Uncharacterized protein</fullName>
    </submittedName>
</protein>
<name>A0A061SS78_9RHOB</name>
<dbReference type="Proteomes" id="UP000027337">
    <property type="component" value="Unassembled WGS sequence"/>
</dbReference>
<evidence type="ECO:0000313" key="2">
    <source>
        <dbReference type="Proteomes" id="UP000027337"/>
    </source>
</evidence>
<dbReference type="AlphaFoldDB" id="A0A061SS78"/>